<evidence type="ECO:0000313" key="2">
    <source>
        <dbReference type="EMBL" id="KAK3339908.1"/>
    </source>
</evidence>
<dbReference type="EMBL" id="JAUIQD010000009">
    <property type="protein sequence ID" value="KAK3339908.1"/>
    <property type="molecule type" value="Genomic_DNA"/>
</dbReference>
<dbReference type="Gene3D" id="1.10.10.1060">
    <property type="entry name" value="Catalase HPII, helical domain"/>
    <property type="match status" value="1"/>
</dbReference>
<dbReference type="GO" id="GO:0042744">
    <property type="term" value="P:hydrogen peroxide catabolic process"/>
    <property type="evidence" value="ECO:0007669"/>
    <property type="project" value="TreeGrafter"/>
</dbReference>
<dbReference type="InterPro" id="IPR020835">
    <property type="entry name" value="Catalase_sf"/>
</dbReference>
<dbReference type="PANTHER" id="PTHR11465:SF13">
    <property type="entry name" value="CATALASE (EUROFUNG)"/>
    <property type="match status" value="1"/>
</dbReference>
<dbReference type="AlphaFoldDB" id="A0AAJ0H5Y1"/>
<dbReference type="GO" id="GO:0020037">
    <property type="term" value="F:heme binding"/>
    <property type="evidence" value="ECO:0007669"/>
    <property type="project" value="InterPro"/>
</dbReference>
<dbReference type="Gene3D" id="2.40.180.10">
    <property type="entry name" value="Catalase core domain"/>
    <property type="match status" value="1"/>
</dbReference>
<name>A0AAJ0H5Y1_9PEZI</name>
<dbReference type="SUPFAM" id="SSF56634">
    <property type="entry name" value="Heme-dependent catalase-like"/>
    <property type="match status" value="1"/>
</dbReference>
<reference evidence="2" key="2">
    <citation type="submission" date="2023-06" db="EMBL/GenBank/DDBJ databases">
        <authorList>
            <consortium name="Lawrence Berkeley National Laboratory"/>
            <person name="Haridas S."/>
            <person name="Hensen N."/>
            <person name="Bonometti L."/>
            <person name="Westerberg I."/>
            <person name="Brannstrom I.O."/>
            <person name="Guillou S."/>
            <person name="Cros-Aarteil S."/>
            <person name="Calhoun S."/>
            <person name="Kuo A."/>
            <person name="Mondo S."/>
            <person name="Pangilinan J."/>
            <person name="Riley R."/>
            <person name="Labutti K."/>
            <person name="Andreopoulos B."/>
            <person name="Lipzen A."/>
            <person name="Chen C."/>
            <person name="Yanf M."/>
            <person name="Daum C."/>
            <person name="Ng V."/>
            <person name="Clum A."/>
            <person name="Steindorff A."/>
            <person name="Ohm R."/>
            <person name="Martin F."/>
            <person name="Silar P."/>
            <person name="Natvig D."/>
            <person name="Lalanne C."/>
            <person name="Gautier V."/>
            <person name="Ament-Velasquez S.L."/>
            <person name="Kruys A."/>
            <person name="Hutchinson M.I."/>
            <person name="Powell A.J."/>
            <person name="Barry K."/>
            <person name="Miller A.N."/>
            <person name="Grigoriev I.V."/>
            <person name="Debuchy R."/>
            <person name="Gladieux P."/>
            <person name="Thoren M.H."/>
            <person name="Johannesson H."/>
        </authorList>
    </citation>
    <scope>NUCLEOTIDE SEQUENCE</scope>
    <source>
        <strain evidence="2">CBS 955.72</strain>
    </source>
</reference>
<dbReference type="Pfam" id="PF00199">
    <property type="entry name" value="Catalase"/>
    <property type="match status" value="1"/>
</dbReference>
<accession>A0AAJ0H5Y1</accession>
<dbReference type="InterPro" id="IPR011614">
    <property type="entry name" value="Catalase_core"/>
</dbReference>
<dbReference type="PROSITE" id="PS51402">
    <property type="entry name" value="CATALASE_3"/>
    <property type="match status" value="1"/>
</dbReference>
<protein>
    <submittedName>
        <fullName evidence="2">Catalase-like domain-containing protein</fullName>
    </submittedName>
</protein>
<keyword evidence="3" id="KW-1185">Reference proteome</keyword>
<dbReference type="PANTHER" id="PTHR11465">
    <property type="entry name" value="CATALASE"/>
    <property type="match status" value="1"/>
</dbReference>
<evidence type="ECO:0000313" key="3">
    <source>
        <dbReference type="Proteomes" id="UP001275084"/>
    </source>
</evidence>
<sequence>MNTRLCRDPIQGPDVIRSQQRNPKNFLLDYDLFDLLANTPEANHGNSQGKFAYIKCHFLARHGQKQFTDEEADQVCGEDPDYSKRNLWDAIERGENLEWIAHVQVMQPEQADPDTLGFSPFDATKVWPWD</sequence>
<gene>
    <name evidence="2" type="ORF">B0T25DRAFT_523577</name>
</gene>
<dbReference type="GO" id="GO:0042542">
    <property type="term" value="P:response to hydrogen peroxide"/>
    <property type="evidence" value="ECO:0007669"/>
    <property type="project" value="TreeGrafter"/>
</dbReference>
<dbReference type="GO" id="GO:0004096">
    <property type="term" value="F:catalase activity"/>
    <property type="evidence" value="ECO:0007669"/>
    <property type="project" value="InterPro"/>
</dbReference>
<feature type="domain" description="Catalase core" evidence="1">
    <location>
        <begin position="46"/>
        <end position="128"/>
    </location>
</feature>
<dbReference type="GO" id="GO:0005739">
    <property type="term" value="C:mitochondrion"/>
    <property type="evidence" value="ECO:0007669"/>
    <property type="project" value="TreeGrafter"/>
</dbReference>
<comment type="caution">
    <text evidence="2">The sequence shown here is derived from an EMBL/GenBank/DDBJ whole genome shotgun (WGS) entry which is preliminary data.</text>
</comment>
<reference evidence="2" key="1">
    <citation type="journal article" date="2023" name="Mol. Phylogenet. Evol.">
        <title>Genome-scale phylogeny and comparative genomics of the fungal order Sordariales.</title>
        <authorList>
            <person name="Hensen N."/>
            <person name="Bonometti L."/>
            <person name="Westerberg I."/>
            <person name="Brannstrom I.O."/>
            <person name="Guillou S."/>
            <person name="Cros-Aarteil S."/>
            <person name="Calhoun S."/>
            <person name="Haridas S."/>
            <person name="Kuo A."/>
            <person name="Mondo S."/>
            <person name="Pangilinan J."/>
            <person name="Riley R."/>
            <person name="LaButti K."/>
            <person name="Andreopoulos B."/>
            <person name="Lipzen A."/>
            <person name="Chen C."/>
            <person name="Yan M."/>
            <person name="Daum C."/>
            <person name="Ng V."/>
            <person name="Clum A."/>
            <person name="Steindorff A."/>
            <person name="Ohm R.A."/>
            <person name="Martin F."/>
            <person name="Silar P."/>
            <person name="Natvig D.O."/>
            <person name="Lalanne C."/>
            <person name="Gautier V."/>
            <person name="Ament-Velasquez S.L."/>
            <person name="Kruys A."/>
            <person name="Hutchinson M.I."/>
            <person name="Powell A.J."/>
            <person name="Barry K."/>
            <person name="Miller A.N."/>
            <person name="Grigoriev I.V."/>
            <person name="Debuchy R."/>
            <person name="Gladieux P."/>
            <person name="Hiltunen Thoren M."/>
            <person name="Johannesson H."/>
        </authorList>
    </citation>
    <scope>NUCLEOTIDE SEQUENCE</scope>
    <source>
        <strain evidence="2">CBS 955.72</strain>
    </source>
</reference>
<dbReference type="InterPro" id="IPR018028">
    <property type="entry name" value="Catalase"/>
</dbReference>
<organism evidence="2 3">
    <name type="scientific">Lasiosphaeria hispida</name>
    <dbReference type="NCBI Taxonomy" id="260671"/>
    <lineage>
        <taxon>Eukaryota</taxon>
        <taxon>Fungi</taxon>
        <taxon>Dikarya</taxon>
        <taxon>Ascomycota</taxon>
        <taxon>Pezizomycotina</taxon>
        <taxon>Sordariomycetes</taxon>
        <taxon>Sordariomycetidae</taxon>
        <taxon>Sordariales</taxon>
        <taxon>Lasiosphaeriaceae</taxon>
        <taxon>Lasiosphaeria</taxon>
    </lineage>
</organism>
<dbReference type="GO" id="GO:0005777">
    <property type="term" value="C:peroxisome"/>
    <property type="evidence" value="ECO:0007669"/>
    <property type="project" value="TreeGrafter"/>
</dbReference>
<evidence type="ECO:0000259" key="1">
    <source>
        <dbReference type="Pfam" id="PF00199"/>
    </source>
</evidence>
<proteinExistence type="predicted"/>
<dbReference type="Proteomes" id="UP001275084">
    <property type="component" value="Unassembled WGS sequence"/>
</dbReference>